<dbReference type="AlphaFoldDB" id="A0A2K2CX58"/>
<dbReference type="ExpressionAtlas" id="A0A2K2CX58">
    <property type="expression patterns" value="baseline"/>
</dbReference>
<feature type="signal peptide" evidence="1">
    <location>
        <begin position="1"/>
        <end position="38"/>
    </location>
</feature>
<feature type="chain" id="PRO_5044576593" description="Pectinesterase inhibitor domain-containing protein" evidence="1">
    <location>
        <begin position="39"/>
        <end position="202"/>
    </location>
</feature>
<evidence type="ECO:0000256" key="1">
    <source>
        <dbReference type="SAM" id="SignalP"/>
    </source>
</evidence>
<gene>
    <name evidence="3" type="primary">LOC104583540</name>
    <name evidence="2" type="ORF">BRADI_3g14820v3</name>
</gene>
<dbReference type="OrthoDB" id="676883at2759"/>
<proteinExistence type="predicted"/>
<dbReference type="EnsemblPlants" id="PNT66614">
    <property type="protein sequence ID" value="PNT66614"/>
    <property type="gene ID" value="BRADI_3g14820v3"/>
</dbReference>
<protein>
    <recommendedName>
        <fullName evidence="5">Pectinesterase inhibitor domain-containing protein</fullName>
    </recommendedName>
</protein>
<organism evidence="2">
    <name type="scientific">Brachypodium distachyon</name>
    <name type="common">Purple false brome</name>
    <name type="synonym">Trachynia distachya</name>
    <dbReference type="NCBI Taxonomy" id="15368"/>
    <lineage>
        <taxon>Eukaryota</taxon>
        <taxon>Viridiplantae</taxon>
        <taxon>Streptophyta</taxon>
        <taxon>Embryophyta</taxon>
        <taxon>Tracheophyta</taxon>
        <taxon>Spermatophyta</taxon>
        <taxon>Magnoliopsida</taxon>
        <taxon>Liliopsida</taxon>
        <taxon>Poales</taxon>
        <taxon>Poaceae</taxon>
        <taxon>BOP clade</taxon>
        <taxon>Pooideae</taxon>
        <taxon>Stipodae</taxon>
        <taxon>Brachypodieae</taxon>
        <taxon>Brachypodium</taxon>
    </lineage>
</organism>
<name>A0A2K2CX58_BRADI</name>
<accession>A0A2K2CX58</accession>
<dbReference type="Proteomes" id="UP000008810">
    <property type="component" value="Chromosome 3"/>
</dbReference>
<reference evidence="2 3" key="1">
    <citation type="journal article" date="2010" name="Nature">
        <title>Genome sequencing and analysis of the model grass Brachypodium distachyon.</title>
        <authorList>
            <consortium name="International Brachypodium Initiative"/>
        </authorList>
    </citation>
    <scope>NUCLEOTIDE SEQUENCE [LARGE SCALE GENOMIC DNA]</scope>
    <source>
        <strain evidence="2">Bd21</strain>
        <strain evidence="3">cv. Bd21</strain>
    </source>
</reference>
<dbReference type="EMBL" id="CM000882">
    <property type="protein sequence ID" value="PNT66614.1"/>
    <property type="molecule type" value="Genomic_DNA"/>
</dbReference>
<keyword evidence="4" id="KW-1185">Reference proteome</keyword>
<dbReference type="GeneID" id="104583540"/>
<dbReference type="Gramene" id="PNT66614">
    <property type="protein sequence ID" value="PNT66614"/>
    <property type="gene ID" value="BRADI_3g14820v3"/>
</dbReference>
<dbReference type="InterPro" id="IPR035513">
    <property type="entry name" value="Invertase/methylesterase_inhib"/>
</dbReference>
<sequence length="202" mass="21748">MKNIILFNLHIGSHLSHTKMKIILLALVFLLASPFTSAGRSCPGVTSMTPAAACKAACGTPLMLSLCTDTLSREFNPKPNEITAYALLAVRQALESQKATVGRIFALIGKGGLSPKEVLAYMACLPAYNFAGESMGHIYGDMLPRCFFSGLLEEYQKGINGGIESCRDGILQFLATPLYALIVADRNKAVLAFFLGRLLLSQ</sequence>
<evidence type="ECO:0000313" key="2">
    <source>
        <dbReference type="EMBL" id="PNT66614.1"/>
    </source>
</evidence>
<reference evidence="2" key="2">
    <citation type="submission" date="2017-06" db="EMBL/GenBank/DDBJ databases">
        <title>WGS assembly of Brachypodium distachyon.</title>
        <authorList>
            <consortium name="The International Brachypodium Initiative"/>
            <person name="Lucas S."/>
            <person name="Harmon-Smith M."/>
            <person name="Lail K."/>
            <person name="Tice H."/>
            <person name="Grimwood J."/>
            <person name="Bruce D."/>
            <person name="Barry K."/>
            <person name="Shu S."/>
            <person name="Lindquist E."/>
            <person name="Wang M."/>
            <person name="Pitluck S."/>
            <person name="Vogel J.P."/>
            <person name="Garvin D.F."/>
            <person name="Mockler T.C."/>
            <person name="Schmutz J."/>
            <person name="Rokhsar D."/>
            <person name="Bevan M.W."/>
        </authorList>
    </citation>
    <scope>NUCLEOTIDE SEQUENCE</scope>
    <source>
        <strain evidence="2">Bd21</strain>
    </source>
</reference>
<dbReference type="RefSeq" id="XP_010234302.2">
    <property type="nucleotide sequence ID" value="XM_010236000.3"/>
</dbReference>
<reference evidence="3" key="3">
    <citation type="submission" date="2018-08" db="UniProtKB">
        <authorList>
            <consortium name="EnsemblPlants"/>
        </authorList>
    </citation>
    <scope>IDENTIFICATION</scope>
    <source>
        <strain evidence="3">cv. Bd21</strain>
    </source>
</reference>
<dbReference type="PANTHER" id="PTHR34838:SF2">
    <property type="entry name" value="OS08G0142500 PROTEIN"/>
    <property type="match status" value="1"/>
</dbReference>
<dbReference type="Gene3D" id="1.20.140.40">
    <property type="entry name" value="Invertase/pectin methylesterase inhibitor family protein"/>
    <property type="match status" value="1"/>
</dbReference>
<evidence type="ECO:0008006" key="5">
    <source>
        <dbReference type="Google" id="ProtNLM"/>
    </source>
</evidence>
<dbReference type="SUPFAM" id="SSF101148">
    <property type="entry name" value="Plant invertase/pectin methylesterase inhibitor"/>
    <property type="match status" value="1"/>
</dbReference>
<dbReference type="PANTHER" id="PTHR34838">
    <property type="entry name" value="OS08G0142100 PROTEIN-RELATED"/>
    <property type="match status" value="1"/>
</dbReference>
<keyword evidence="1" id="KW-0732">Signal</keyword>
<evidence type="ECO:0000313" key="4">
    <source>
        <dbReference type="Proteomes" id="UP000008810"/>
    </source>
</evidence>
<evidence type="ECO:0000313" key="3">
    <source>
        <dbReference type="EnsemblPlants" id="PNT66614"/>
    </source>
</evidence>